<evidence type="ECO:0000313" key="2">
    <source>
        <dbReference type="EMBL" id="GGO14204.1"/>
    </source>
</evidence>
<accession>A0A8H9H4I3</accession>
<name>A0A8H9H4I3_9ACTN</name>
<dbReference type="Proteomes" id="UP000653480">
    <property type="component" value="Unassembled WGS sequence"/>
</dbReference>
<evidence type="ECO:0000256" key="1">
    <source>
        <dbReference type="SAM" id="MobiDB-lite"/>
    </source>
</evidence>
<reference evidence="2" key="1">
    <citation type="journal article" date="2014" name="Int. J. Syst. Evol. Microbiol.">
        <title>Complete genome sequence of Corynebacterium casei LMG S-19264T (=DSM 44701T), isolated from a smear-ripened cheese.</title>
        <authorList>
            <consortium name="US DOE Joint Genome Institute (JGI-PGF)"/>
            <person name="Walter F."/>
            <person name="Albersmeier A."/>
            <person name="Kalinowski J."/>
            <person name="Ruckert C."/>
        </authorList>
    </citation>
    <scope>NUCLEOTIDE SEQUENCE</scope>
    <source>
        <strain evidence="2">CGMCC 4.7138</strain>
    </source>
</reference>
<dbReference type="AlphaFoldDB" id="A0A8H9H4I3"/>
<comment type="caution">
    <text evidence="2">The sequence shown here is derived from an EMBL/GenBank/DDBJ whole genome shotgun (WGS) entry which is preliminary data.</text>
</comment>
<reference evidence="2" key="2">
    <citation type="submission" date="2020-09" db="EMBL/GenBank/DDBJ databases">
        <authorList>
            <person name="Sun Q."/>
            <person name="Zhou Y."/>
        </authorList>
    </citation>
    <scope>NUCLEOTIDE SEQUENCE</scope>
    <source>
        <strain evidence="2">CGMCC 4.7138</strain>
    </source>
</reference>
<feature type="region of interest" description="Disordered" evidence="1">
    <location>
        <begin position="48"/>
        <end position="78"/>
    </location>
</feature>
<feature type="compositionally biased region" description="Gly residues" evidence="1">
    <location>
        <begin position="57"/>
        <end position="69"/>
    </location>
</feature>
<organism evidence="2 3">
    <name type="scientific">Microbispora bryophytorum</name>
    <dbReference type="NCBI Taxonomy" id="1460882"/>
    <lineage>
        <taxon>Bacteria</taxon>
        <taxon>Bacillati</taxon>
        <taxon>Actinomycetota</taxon>
        <taxon>Actinomycetes</taxon>
        <taxon>Streptosporangiales</taxon>
        <taxon>Streptosporangiaceae</taxon>
        <taxon>Microbispora</taxon>
    </lineage>
</organism>
<dbReference type="EMBL" id="BMMN01000005">
    <property type="protein sequence ID" value="GGO14204.1"/>
    <property type="molecule type" value="Genomic_DNA"/>
</dbReference>
<evidence type="ECO:0000313" key="3">
    <source>
        <dbReference type="Proteomes" id="UP000653480"/>
    </source>
</evidence>
<gene>
    <name evidence="2" type="ORF">GCM10011574_34370</name>
</gene>
<protein>
    <submittedName>
        <fullName evidence="2">Uncharacterized protein</fullName>
    </submittedName>
</protein>
<keyword evidence="3" id="KW-1185">Reference proteome</keyword>
<sequence>MLCDNSETGVIVVIAKLMNFRNISTGAKCSAGSGKEENTYLRLGGEVRENARQRPPHGGGHGVAGGGPVDGESGDVLVDGQFEPVGNFHASIVRLTRPATSAGSRPVVT</sequence>
<proteinExistence type="predicted"/>